<dbReference type="RefSeq" id="WP_009488518.1">
    <property type="nucleotide sequence ID" value="NZ_AMYT01000008.1"/>
</dbReference>
<comment type="similarity">
    <text evidence="1">Belongs to the bacterial ribosomal protein bS1 family.</text>
</comment>
<dbReference type="AlphaFoldDB" id="K8Z9P6"/>
<dbReference type="InterPro" id="IPR050437">
    <property type="entry name" value="Ribos_protein_bS1-like"/>
</dbReference>
<dbReference type="GO" id="GO:0005840">
    <property type="term" value="C:ribosome"/>
    <property type="evidence" value="ECO:0007669"/>
    <property type="project" value="UniProtKB-KW"/>
</dbReference>
<dbReference type="GO" id="GO:0006412">
    <property type="term" value="P:translation"/>
    <property type="evidence" value="ECO:0007669"/>
    <property type="project" value="TreeGrafter"/>
</dbReference>
<dbReference type="NCBIfam" id="NF040579">
    <property type="entry name" value="S1_dom_CvfD"/>
    <property type="match status" value="1"/>
</dbReference>
<protein>
    <submittedName>
        <fullName evidence="6">General stress protein 13</fullName>
    </submittedName>
</protein>
<dbReference type="GO" id="GO:0003735">
    <property type="term" value="F:structural constituent of ribosome"/>
    <property type="evidence" value="ECO:0007669"/>
    <property type="project" value="TreeGrafter"/>
</dbReference>
<dbReference type="FunFam" id="2.40.50.140:FF:000103">
    <property type="entry name" value="protein RRP5 homolog"/>
    <property type="match status" value="1"/>
</dbReference>
<dbReference type="STRING" id="1234409.C683_0244"/>
<dbReference type="EMBL" id="AMYT01000008">
    <property type="protein sequence ID" value="EKU27779.1"/>
    <property type="molecule type" value="Genomic_DNA"/>
</dbReference>
<evidence type="ECO:0000313" key="6">
    <source>
        <dbReference type="EMBL" id="EKU27779.1"/>
    </source>
</evidence>
<reference evidence="6 7" key="1">
    <citation type="journal article" date="2013" name="Genome Announc.">
        <title>Draft Genome Sequence of Catellicoccus marimammalium, a Novel Species Commonly Found in Gull Feces.</title>
        <authorList>
            <person name="Weigand M.R."/>
            <person name="Ryu H."/>
            <person name="Bozcek L."/>
            <person name="Konstantinidis K.T."/>
            <person name="Santo Domingo J.W."/>
        </authorList>
    </citation>
    <scope>NUCLEOTIDE SEQUENCE [LARGE SCALE GENOMIC DNA]</scope>
    <source>
        <strain evidence="6 7">M35/04/3</strain>
    </source>
</reference>
<accession>K8Z9P6</accession>
<proteinExistence type="inferred from homology"/>
<keyword evidence="7" id="KW-1185">Reference proteome</keyword>
<dbReference type="Gene3D" id="2.40.50.140">
    <property type="entry name" value="Nucleic acid-binding proteins"/>
    <property type="match status" value="1"/>
</dbReference>
<evidence type="ECO:0000256" key="2">
    <source>
        <dbReference type="ARBA" id="ARBA00022980"/>
    </source>
</evidence>
<dbReference type="Pfam" id="PF00575">
    <property type="entry name" value="S1"/>
    <property type="match status" value="1"/>
</dbReference>
<evidence type="ECO:0000259" key="5">
    <source>
        <dbReference type="PROSITE" id="PS50126"/>
    </source>
</evidence>
<dbReference type="eggNOG" id="COG1098">
    <property type="taxonomic scope" value="Bacteria"/>
</dbReference>
<dbReference type="SUPFAM" id="SSF50249">
    <property type="entry name" value="Nucleic acid-binding proteins"/>
    <property type="match status" value="1"/>
</dbReference>
<name>K8Z9P6_9ENTE</name>
<dbReference type="GO" id="GO:1990904">
    <property type="term" value="C:ribonucleoprotein complex"/>
    <property type="evidence" value="ECO:0007669"/>
    <property type="project" value="UniProtKB-KW"/>
</dbReference>
<sequence>MTEYHIGMTVTGTVTGIQPYGVFVQIEEGVQGLIHISEIKPEYIRHLNQLFSVGDQIEAKIIDIDEYTHKMSLSSRAMLKQVPRRYLRKHYFTNKHKKIGFQSIQKQLPKWVDESMKDLKKED</sequence>
<dbReference type="CDD" id="cd00164">
    <property type="entry name" value="S1_like"/>
    <property type="match status" value="1"/>
</dbReference>
<dbReference type="PANTHER" id="PTHR10724">
    <property type="entry name" value="30S RIBOSOMAL PROTEIN S1"/>
    <property type="match status" value="1"/>
</dbReference>
<gene>
    <name evidence="6" type="ORF">C683_0244</name>
</gene>
<evidence type="ECO:0000256" key="3">
    <source>
        <dbReference type="ARBA" id="ARBA00023274"/>
    </source>
</evidence>
<evidence type="ECO:0000313" key="7">
    <source>
        <dbReference type="Proteomes" id="UP000016057"/>
    </source>
</evidence>
<feature type="domain" description="S1 motif" evidence="5">
    <location>
        <begin position="7"/>
        <end position="76"/>
    </location>
</feature>
<dbReference type="InterPro" id="IPR003029">
    <property type="entry name" value="S1_domain"/>
</dbReference>
<dbReference type="GO" id="GO:0003729">
    <property type="term" value="F:mRNA binding"/>
    <property type="evidence" value="ECO:0007669"/>
    <property type="project" value="TreeGrafter"/>
</dbReference>
<comment type="caution">
    <text evidence="6">The sequence shown here is derived from an EMBL/GenBank/DDBJ whole genome shotgun (WGS) entry which is preliminary data.</text>
</comment>
<keyword evidence="3" id="KW-0687">Ribonucleoprotein</keyword>
<dbReference type="OrthoDB" id="9810507at2"/>
<dbReference type="SMART" id="SM00316">
    <property type="entry name" value="S1"/>
    <property type="match status" value="1"/>
</dbReference>
<dbReference type="PROSITE" id="PS50126">
    <property type="entry name" value="S1"/>
    <property type="match status" value="1"/>
</dbReference>
<dbReference type="InterPro" id="IPR012340">
    <property type="entry name" value="NA-bd_OB-fold"/>
</dbReference>
<dbReference type="PATRIC" id="fig|1234409.3.peg.215"/>
<keyword evidence="2" id="KW-0689">Ribosomal protein</keyword>
<organism evidence="6 7">
    <name type="scientific">Catellicoccus marimammalium M35/04/3</name>
    <dbReference type="NCBI Taxonomy" id="1234409"/>
    <lineage>
        <taxon>Bacteria</taxon>
        <taxon>Bacillati</taxon>
        <taxon>Bacillota</taxon>
        <taxon>Bacilli</taxon>
        <taxon>Lactobacillales</taxon>
        <taxon>Enterococcaceae</taxon>
        <taxon>Catellicoccus</taxon>
    </lineage>
</organism>
<evidence type="ECO:0000256" key="1">
    <source>
        <dbReference type="ARBA" id="ARBA00006767"/>
    </source>
</evidence>
<dbReference type="PANTHER" id="PTHR10724:SF7">
    <property type="entry name" value="SMALL RIBOSOMAL SUBUNIT PROTEIN BS1C"/>
    <property type="match status" value="1"/>
</dbReference>
<dbReference type="Proteomes" id="UP000016057">
    <property type="component" value="Unassembled WGS sequence"/>
</dbReference>
<evidence type="ECO:0000256" key="4">
    <source>
        <dbReference type="ARBA" id="ARBA00025604"/>
    </source>
</evidence>
<comment type="function">
    <text evidence="4">Binds mRNA; thus facilitating recognition of the initiation point. It is needed to translate mRNA with a short Shine-Dalgarno (SD) purine-rich sequence.</text>
</comment>